<sequence>MKRRTLTAQDEPPHPPIQLQPLLIDVDTVAVVLSMGRTKVYELIAREELPVLRFGKAVRVYLPELQAWIVRRIQSERDLIA</sequence>
<dbReference type="OrthoDB" id="166924at2"/>
<evidence type="ECO:0000313" key="1">
    <source>
        <dbReference type="EMBL" id="EFH90811.1"/>
    </source>
</evidence>
<dbReference type="RefSeq" id="WP_007908471.1">
    <property type="nucleotide sequence ID" value="NZ_ADVG01000001.1"/>
</dbReference>
<dbReference type="GO" id="GO:0003677">
    <property type="term" value="F:DNA binding"/>
    <property type="evidence" value="ECO:0007669"/>
    <property type="project" value="InterPro"/>
</dbReference>
<dbReference type="AlphaFoldDB" id="D6TH69"/>
<dbReference type="STRING" id="485913.Krac_12452"/>
<accession>D6TH69</accession>
<evidence type="ECO:0000313" key="2">
    <source>
        <dbReference type="Proteomes" id="UP000004508"/>
    </source>
</evidence>
<proteinExistence type="predicted"/>
<dbReference type="InterPro" id="IPR010093">
    <property type="entry name" value="SinI_DNA-bd"/>
</dbReference>
<dbReference type="EMBL" id="ADVG01000001">
    <property type="protein sequence ID" value="EFH90811.1"/>
    <property type="molecule type" value="Genomic_DNA"/>
</dbReference>
<dbReference type="Proteomes" id="UP000004508">
    <property type="component" value="Unassembled WGS sequence"/>
</dbReference>
<organism evidence="1 2">
    <name type="scientific">Ktedonobacter racemifer DSM 44963</name>
    <dbReference type="NCBI Taxonomy" id="485913"/>
    <lineage>
        <taxon>Bacteria</taxon>
        <taxon>Bacillati</taxon>
        <taxon>Chloroflexota</taxon>
        <taxon>Ktedonobacteria</taxon>
        <taxon>Ktedonobacterales</taxon>
        <taxon>Ktedonobacteraceae</taxon>
        <taxon>Ktedonobacter</taxon>
    </lineage>
</organism>
<keyword evidence="2" id="KW-1185">Reference proteome</keyword>
<dbReference type="NCBIfam" id="TIGR01764">
    <property type="entry name" value="excise"/>
    <property type="match status" value="1"/>
</dbReference>
<gene>
    <name evidence="1" type="ORF">Krac_12452</name>
</gene>
<protein>
    <submittedName>
        <fullName evidence="1">DNA binding domain protein, excisionase family</fullName>
    </submittedName>
</protein>
<reference evidence="1 2" key="1">
    <citation type="journal article" date="2011" name="Stand. Genomic Sci.">
        <title>Non-contiguous finished genome sequence and contextual data of the filamentous soil bacterium Ktedonobacter racemifer type strain (SOSP1-21).</title>
        <authorList>
            <person name="Chang Y.J."/>
            <person name="Land M."/>
            <person name="Hauser L."/>
            <person name="Chertkov O."/>
            <person name="Del Rio T.G."/>
            <person name="Nolan M."/>
            <person name="Copeland A."/>
            <person name="Tice H."/>
            <person name="Cheng J.F."/>
            <person name="Lucas S."/>
            <person name="Han C."/>
            <person name="Goodwin L."/>
            <person name="Pitluck S."/>
            <person name="Ivanova N."/>
            <person name="Ovchinikova G."/>
            <person name="Pati A."/>
            <person name="Chen A."/>
            <person name="Palaniappan K."/>
            <person name="Mavromatis K."/>
            <person name="Liolios K."/>
            <person name="Brettin T."/>
            <person name="Fiebig A."/>
            <person name="Rohde M."/>
            <person name="Abt B."/>
            <person name="Goker M."/>
            <person name="Detter J.C."/>
            <person name="Woyke T."/>
            <person name="Bristow J."/>
            <person name="Eisen J.A."/>
            <person name="Markowitz V."/>
            <person name="Hugenholtz P."/>
            <person name="Kyrpides N.C."/>
            <person name="Klenk H.P."/>
            <person name="Lapidus A."/>
        </authorList>
    </citation>
    <scope>NUCLEOTIDE SEQUENCE [LARGE SCALE GENOMIC DNA]</scope>
    <source>
        <strain evidence="2">DSM 44963</strain>
    </source>
</reference>
<comment type="caution">
    <text evidence="1">The sequence shown here is derived from an EMBL/GenBank/DDBJ whole genome shotgun (WGS) entry which is preliminary data.</text>
</comment>
<dbReference type="InParanoid" id="D6TH69"/>
<name>D6TH69_KTERA</name>